<sequence length="131" mass="13744">MTKMNAVLGCAVAAVLAGSAAWAGSRYGYPVFIDLTQKKAYGTLGAARNSTDATQFISCDVHAYKDGTKEMSCSAKNTSGTYVYCTSTVASLVDSARGVSGDSFVFFEWDSSGACTYLGIGHSSEYAPKQL</sequence>
<keyword evidence="1" id="KW-0732">Signal</keyword>
<comment type="caution">
    <text evidence="2">The sequence shown here is derived from an EMBL/GenBank/DDBJ whole genome shotgun (WGS) entry which is preliminary data.</text>
</comment>
<feature type="signal peptide" evidence="1">
    <location>
        <begin position="1"/>
        <end position="23"/>
    </location>
</feature>
<evidence type="ECO:0000313" key="3">
    <source>
        <dbReference type="Proteomes" id="UP000028547"/>
    </source>
</evidence>
<proteinExistence type="predicted"/>
<dbReference type="RefSeq" id="WP_043411867.1">
    <property type="nucleotide sequence ID" value="NZ_JPMI01000367.1"/>
</dbReference>
<evidence type="ECO:0008006" key="4">
    <source>
        <dbReference type="Google" id="ProtNLM"/>
    </source>
</evidence>
<evidence type="ECO:0000256" key="1">
    <source>
        <dbReference type="SAM" id="SignalP"/>
    </source>
</evidence>
<organism evidence="2 3">
    <name type="scientific">Archangium violaceum Cb vi76</name>
    <dbReference type="NCBI Taxonomy" id="1406225"/>
    <lineage>
        <taxon>Bacteria</taxon>
        <taxon>Pseudomonadati</taxon>
        <taxon>Myxococcota</taxon>
        <taxon>Myxococcia</taxon>
        <taxon>Myxococcales</taxon>
        <taxon>Cystobacterineae</taxon>
        <taxon>Archangiaceae</taxon>
        <taxon>Archangium</taxon>
    </lineage>
</organism>
<evidence type="ECO:0000313" key="2">
    <source>
        <dbReference type="EMBL" id="KFA87563.1"/>
    </source>
</evidence>
<dbReference type="AlphaFoldDB" id="A0A084SGH8"/>
<dbReference type="Proteomes" id="UP000028547">
    <property type="component" value="Unassembled WGS sequence"/>
</dbReference>
<dbReference type="EMBL" id="JPMI01000367">
    <property type="protein sequence ID" value="KFA87563.1"/>
    <property type="molecule type" value="Genomic_DNA"/>
</dbReference>
<protein>
    <recommendedName>
        <fullName evidence="4">Lipoprotein</fullName>
    </recommendedName>
</protein>
<gene>
    <name evidence="2" type="ORF">Q664_46930</name>
</gene>
<accession>A0A084SGH8</accession>
<feature type="chain" id="PRO_5001781344" description="Lipoprotein" evidence="1">
    <location>
        <begin position="24"/>
        <end position="131"/>
    </location>
</feature>
<reference evidence="2 3" key="1">
    <citation type="submission" date="2014-07" db="EMBL/GenBank/DDBJ databases">
        <title>Draft Genome Sequence of Gephyronic Acid Producer, Cystobacter violaceus Strain Cb vi76.</title>
        <authorList>
            <person name="Stevens D.C."/>
            <person name="Young J."/>
            <person name="Carmichael R."/>
            <person name="Tan J."/>
            <person name="Taylor R.E."/>
        </authorList>
    </citation>
    <scope>NUCLEOTIDE SEQUENCE [LARGE SCALE GENOMIC DNA]</scope>
    <source>
        <strain evidence="2 3">Cb vi76</strain>
    </source>
</reference>
<name>A0A084SGH8_9BACT</name>